<evidence type="ECO:0000313" key="4">
    <source>
        <dbReference type="Proteomes" id="UP000033618"/>
    </source>
</evidence>
<dbReference type="RefSeq" id="WP_046154559.1">
    <property type="nucleotide sequence ID" value="NZ_LAQU01000137.1"/>
</dbReference>
<name>A0A0F5JSX0_9BURK</name>
<dbReference type="STRING" id="28092.WM40_26520"/>
<evidence type="ECO:0000256" key="1">
    <source>
        <dbReference type="ARBA" id="ARBA00006611"/>
    </source>
</evidence>
<evidence type="ECO:0000313" key="3">
    <source>
        <dbReference type="EMBL" id="KKB60893.1"/>
    </source>
</evidence>
<dbReference type="Proteomes" id="UP000033618">
    <property type="component" value="Unassembled WGS sequence"/>
</dbReference>
<accession>A0A0F5JSX0</accession>
<organism evidence="3 4">
    <name type="scientific">Robbsia andropogonis</name>
    <dbReference type="NCBI Taxonomy" id="28092"/>
    <lineage>
        <taxon>Bacteria</taxon>
        <taxon>Pseudomonadati</taxon>
        <taxon>Pseudomonadota</taxon>
        <taxon>Betaproteobacteria</taxon>
        <taxon>Burkholderiales</taxon>
        <taxon>Burkholderiaceae</taxon>
        <taxon>Robbsia</taxon>
    </lineage>
</organism>
<dbReference type="AlphaFoldDB" id="A0A0F5JSX0"/>
<evidence type="ECO:0000259" key="2">
    <source>
        <dbReference type="Pfam" id="PF00437"/>
    </source>
</evidence>
<feature type="non-terminal residue" evidence="3">
    <location>
        <position position="308"/>
    </location>
</feature>
<dbReference type="PANTHER" id="PTHR30486:SF6">
    <property type="entry name" value="TYPE IV PILUS RETRACTATION ATPASE PILT"/>
    <property type="match status" value="1"/>
</dbReference>
<dbReference type="SUPFAM" id="SSF52540">
    <property type="entry name" value="P-loop containing nucleoside triphosphate hydrolases"/>
    <property type="match status" value="1"/>
</dbReference>
<dbReference type="PANTHER" id="PTHR30486">
    <property type="entry name" value="TWITCHING MOTILITY PROTEIN PILT"/>
    <property type="match status" value="1"/>
</dbReference>
<dbReference type="PATRIC" id="fig|28092.6.peg.6266"/>
<comment type="caution">
    <text evidence="3">The sequence shown here is derived from an EMBL/GenBank/DDBJ whole genome shotgun (WGS) entry which is preliminary data.</text>
</comment>
<feature type="domain" description="Bacterial type II secretion system protein E" evidence="2">
    <location>
        <begin position="17"/>
        <end position="284"/>
    </location>
</feature>
<dbReference type="EMBL" id="LAQU01000137">
    <property type="protein sequence ID" value="KKB60893.1"/>
    <property type="molecule type" value="Genomic_DNA"/>
</dbReference>
<reference evidence="3 4" key="1">
    <citation type="submission" date="2015-03" db="EMBL/GenBank/DDBJ databases">
        <title>Draft Genome Sequence of Burkholderia andropogonis type strain ICMP2807, isolated from Sorghum bicolor.</title>
        <authorList>
            <person name="Lopes-Santos L."/>
            <person name="Castro D.B."/>
            <person name="Ottoboni L.M."/>
            <person name="Park D."/>
            <person name="Weirc B.S."/>
            <person name="Destefano S.A."/>
        </authorList>
    </citation>
    <scope>NUCLEOTIDE SEQUENCE [LARGE SCALE GENOMIC DNA]</scope>
    <source>
        <strain evidence="3 4">ICMP2807</strain>
    </source>
</reference>
<sequence>MNKRDAEQALLILRTHLEPIVPFMDDPAVQEIMINRPDTIWVERSGEMVLQEGCKIAPERLETALNLIGNLNGKPHMAVMDARMPGLRIAAARAPTSIHGTSMSIRKHSVNRISLDSYLARGAFDVQARDARQSQIDHEIAQMLSAMHEGGTAVRDFFQWVIESKTNIILSGATSSGKTTLLNALTEAIPAEDRVVTIEDTAELQIAVPNYVSFETNESEGITIRHLVRLALRYRPNRVIVGEVRGAEAFDLLDVLNTGHPGSAVSFHSDTSDLAPARLESMIRMAPETQNWPLADLRRQIAATFRFI</sequence>
<dbReference type="Pfam" id="PF00437">
    <property type="entry name" value="T2SSE"/>
    <property type="match status" value="1"/>
</dbReference>
<dbReference type="InterPro" id="IPR027417">
    <property type="entry name" value="P-loop_NTPase"/>
</dbReference>
<gene>
    <name evidence="3" type="ORF">WM40_26520</name>
</gene>
<dbReference type="GO" id="GO:0016887">
    <property type="term" value="F:ATP hydrolysis activity"/>
    <property type="evidence" value="ECO:0007669"/>
    <property type="project" value="InterPro"/>
</dbReference>
<dbReference type="InterPro" id="IPR050921">
    <property type="entry name" value="T4SS_GSP_E_ATPase"/>
</dbReference>
<dbReference type="CDD" id="cd01130">
    <property type="entry name" value="VirB11-like_ATPase"/>
    <property type="match status" value="1"/>
</dbReference>
<keyword evidence="4" id="KW-1185">Reference proteome</keyword>
<comment type="similarity">
    <text evidence="1">Belongs to the GSP E family.</text>
</comment>
<proteinExistence type="inferred from homology"/>
<protein>
    <submittedName>
        <fullName evidence="3">Type II secretion system protein E</fullName>
    </submittedName>
</protein>
<dbReference type="InterPro" id="IPR001482">
    <property type="entry name" value="T2SS/T4SS_dom"/>
</dbReference>
<dbReference type="Gene3D" id="3.30.450.90">
    <property type="match status" value="1"/>
</dbReference>
<dbReference type="Gene3D" id="3.40.50.300">
    <property type="entry name" value="P-loop containing nucleotide triphosphate hydrolases"/>
    <property type="match status" value="1"/>
</dbReference>